<name>A0A1I1ZWI3_9GAMM</name>
<dbReference type="RefSeq" id="WP_026636592.1">
    <property type="nucleotide sequence ID" value="NZ_FONH01000002.1"/>
</dbReference>
<evidence type="ECO:0000313" key="2">
    <source>
        <dbReference type="EMBL" id="SFE34910.1"/>
    </source>
</evidence>
<feature type="signal peptide" evidence="1">
    <location>
        <begin position="1"/>
        <end position="20"/>
    </location>
</feature>
<evidence type="ECO:0000256" key="1">
    <source>
        <dbReference type="SAM" id="SignalP"/>
    </source>
</evidence>
<sequence>MRSASIALFVLAVLPTAALRAESRLLRGTVGKYPVVMQLDESDGDVSGTYFYEKYKQDIPLRGAPDKQGYKLSSAAYDSDQAKSDRFLLTRTGDGFKGTFTSGKGASLPVELHAVAAGSVPAPRPDLKFARPLADYEKLRLADLHFVPGKQETVGGKYQIQWFSEPLSKVSMFHVTGGYPDAAMAAINRTIDAGFYTGLQSYFGCANGEGGSGVESLEVSSHYLDERFVSYAVSSSWSCYGAAHPDFSVDGTTIDAATGKELALEDLYWLGTGKKPAEHSDAWSQYREKVYAPAVVKLLQRLYPDAMKGDDGDGCDYTDPGVWDFGPWYLTDKGLYVGAYFARVARNCDNPDWSVIPYSVLKKNNPALFGH</sequence>
<evidence type="ECO:0000313" key="3">
    <source>
        <dbReference type="Proteomes" id="UP000199477"/>
    </source>
</evidence>
<dbReference type="AlphaFoldDB" id="A0A1I1ZWI3"/>
<accession>A0A1I1ZWI3</accession>
<organism evidence="2 3">
    <name type="scientific">Dyella marensis</name>
    <dbReference type="NCBI Taxonomy" id="500610"/>
    <lineage>
        <taxon>Bacteria</taxon>
        <taxon>Pseudomonadati</taxon>
        <taxon>Pseudomonadota</taxon>
        <taxon>Gammaproteobacteria</taxon>
        <taxon>Lysobacterales</taxon>
        <taxon>Rhodanobacteraceae</taxon>
        <taxon>Dyella</taxon>
    </lineage>
</organism>
<dbReference type="STRING" id="500610.SAMN02799615_00809"/>
<dbReference type="EMBL" id="FONH01000002">
    <property type="protein sequence ID" value="SFE34910.1"/>
    <property type="molecule type" value="Genomic_DNA"/>
</dbReference>
<reference evidence="3" key="1">
    <citation type="submission" date="2016-10" db="EMBL/GenBank/DDBJ databases">
        <authorList>
            <person name="Varghese N."/>
            <person name="Submissions S."/>
        </authorList>
    </citation>
    <scope>NUCLEOTIDE SEQUENCE [LARGE SCALE GENOMIC DNA]</scope>
    <source>
        <strain evidence="3">UNC178MFTsu3.1</strain>
    </source>
</reference>
<keyword evidence="1" id="KW-0732">Signal</keyword>
<dbReference type="Proteomes" id="UP000199477">
    <property type="component" value="Unassembled WGS sequence"/>
</dbReference>
<keyword evidence="3" id="KW-1185">Reference proteome</keyword>
<gene>
    <name evidence="2" type="ORF">SAMN02799615_00809</name>
</gene>
<protein>
    <submittedName>
        <fullName evidence="2">Uncharacterized protein</fullName>
    </submittedName>
</protein>
<proteinExistence type="predicted"/>
<feature type="chain" id="PRO_5011727271" evidence="1">
    <location>
        <begin position="21"/>
        <end position="371"/>
    </location>
</feature>